<feature type="domain" description="Glycosyl transferase family 1" evidence="1">
    <location>
        <begin position="185"/>
        <end position="337"/>
    </location>
</feature>
<dbReference type="SUPFAM" id="SSF53756">
    <property type="entry name" value="UDP-Glycosyltransferase/glycogen phosphorylase"/>
    <property type="match status" value="1"/>
</dbReference>
<reference evidence="4 5" key="1">
    <citation type="journal article" date="2019" name="Nat. Med.">
        <title>A library of human gut bacterial isolates paired with longitudinal multiomics data enables mechanistic microbiome research.</title>
        <authorList>
            <person name="Poyet M."/>
            <person name="Groussin M."/>
            <person name="Gibbons S.M."/>
            <person name="Avila-Pacheco J."/>
            <person name="Jiang X."/>
            <person name="Kearney S.M."/>
            <person name="Perrotta A.R."/>
            <person name="Berdy B."/>
            <person name="Zhao S."/>
            <person name="Lieberman T.D."/>
            <person name="Swanson P.K."/>
            <person name="Smith M."/>
            <person name="Roesemann S."/>
            <person name="Alexander J.E."/>
            <person name="Rich S.A."/>
            <person name="Livny J."/>
            <person name="Vlamakis H."/>
            <person name="Clish C."/>
            <person name="Bullock K."/>
            <person name="Deik A."/>
            <person name="Scott J."/>
            <person name="Pierce K.A."/>
            <person name="Xavier R.J."/>
            <person name="Alm E.J."/>
        </authorList>
    </citation>
    <scope>NUCLEOTIDE SEQUENCE [LARGE SCALE GENOMIC DNA]</scope>
    <source>
        <strain evidence="3 4">BIOML-A1</strain>
        <strain evidence="2 5">BIOML-A2</strain>
    </source>
</reference>
<evidence type="ECO:0000313" key="3">
    <source>
        <dbReference type="EMBL" id="KAA2376910.1"/>
    </source>
</evidence>
<dbReference type="Pfam" id="PF00534">
    <property type="entry name" value="Glycos_transf_1"/>
    <property type="match status" value="1"/>
</dbReference>
<dbReference type="GO" id="GO:0016757">
    <property type="term" value="F:glycosyltransferase activity"/>
    <property type="evidence" value="ECO:0007669"/>
    <property type="project" value="InterPro"/>
</dbReference>
<accession>A0A5B3GB19</accession>
<name>A0A5B3GB19_9BACT</name>
<protein>
    <submittedName>
        <fullName evidence="2">Glycosyltransferase</fullName>
    </submittedName>
</protein>
<gene>
    <name evidence="3" type="ORF">F2Y07_03725</name>
    <name evidence="2" type="ORF">F2Y13_05695</name>
</gene>
<organism evidence="2 5">
    <name type="scientific">Alistipes shahii</name>
    <dbReference type="NCBI Taxonomy" id="328814"/>
    <lineage>
        <taxon>Bacteria</taxon>
        <taxon>Pseudomonadati</taxon>
        <taxon>Bacteroidota</taxon>
        <taxon>Bacteroidia</taxon>
        <taxon>Bacteroidales</taxon>
        <taxon>Rikenellaceae</taxon>
        <taxon>Alistipes</taxon>
    </lineage>
</organism>
<evidence type="ECO:0000313" key="2">
    <source>
        <dbReference type="EMBL" id="KAA2370721.1"/>
    </source>
</evidence>
<evidence type="ECO:0000259" key="1">
    <source>
        <dbReference type="Pfam" id="PF00534"/>
    </source>
</evidence>
<evidence type="ECO:0000313" key="4">
    <source>
        <dbReference type="Proteomes" id="UP000322658"/>
    </source>
</evidence>
<dbReference type="RefSeq" id="WP_118406192.1">
    <property type="nucleotide sequence ID" value="NZ_CAUCFE010000024.1"/>
</dbReference>
<dbReference type="InterPro" id="IPR001296">
    <property type="entry name" value="Glyco_trans_1"/>
</dbReference>
<dbReference type="EMBL" id="VVXK01000006">
    <property type="protein sequence ID" value="KAA2370721.1"/>
    <property type="molecule type" value="Genomic_DNA"/>
</dbReference>
<dbReference type="Proteomes" id="UP000322658">
    <property type="component" value="Unassembled WGS sequence"/>
</dbReference>
<dbReference type="AlphaFoldDB" id="A0A5B3GB19"/>
<proteinExistence type="predicted"/>
<dbReference type="PANTHER" id="PTHR12526">
    <property type="entry name" value="GLYCOSYLTRANSFERASE"/>
    <property type="match status" value="1"/>
</dbReference>
<evidence type="ECO:0000313" key="5">
    <source>
        <dbReference type="Proteomes" id="UP000323567"/>
    </source>
</evidence>
<keyword evidence="2" id="KW-0808">Transferase</keyword>
<dbReference type="Proteomes" id="UP000323567">
    <property type="component" value="Unassembled WGS sequence"/>
</dbReference>
<dbReference type="PANTHER" id="PTHR12526:SF630">
    <property type="entry name" value="GLYCOSYLTRANSFERASE"/>
    <property type="match status" value="1"/>
</dbReference>
<dbReference type="EMBL" id="VVXJ01000006">
    <property type="protein sequence ID" value="KAA2376910.1"/>
    <property type="molecule type" value="Genomic_DNA"/>
</dbReference>
<sequence length="372" mass="43621">MAKKIAMLFPYAPSYREAIYKLMDKELDVDWFFCGNAKRNLKLFDYSLLKHCDLSMEETKVLGTVVYYKGIKKLNLQRYDAIICPGVIRSLSEWWLLQRMGKGMNYSKIYLWTHGWYGKESRFQKIVKKFFFKKVDGFFLYGNYAKSEMIKNGFDARKLHVIRNSLDYDKQLELRNSIVESNIYKEHFKNDFPTVVFIGRLTSVKKLDQIVKAVGILKQKGENYNIAFVGDGEMRQLLEAEVAKYQLRDNTWFYGACFDEKTNAELIYNADLCVAPGNIGLTAMHVLMFGCPAISHNNFKRQMPEFESIIPGQTGDFFEYDNVDDLARSISRWFALKSGCREEVRKTCYKEIDDYWNPHYQLNLIKKVFEGK</sequence>
<dbReference type="Gene3D" id="3.40.50.2000">
    <property type="entry name" value="Glycogen Phosphorylase B"/>
    <property type="match status" value="2"/>
</dbReference>
<comment type="caution">
    <text evidence="2">The sequence shown here is derived from an EMBL/GenBank/DDBJ whole genome shotgun (WGS) entry which is preliminary data.</text>
</comment>